<dbReference type="OrthoDB" id="49164at2"/>
<proteinExistence type="inferred from homology"/>
<comment type="catalytic activity">
    <reaction evidence="6">
        <text>Exonucleolytic cleavage in either 5'- to 3'- or 3'- to 5'-direction to yield nucleoside 5'-phosphates.</text>
        <dbReference type="EC" id="3.1.11.6"/>
    </reaction>
</comment>
<keyword evidence="4 6" id="KW-0378">Hydrolase</keyword>
<dbReference type="InterPro" id="IPR037004">
    <property type="entry name" value="Exonuc_VII_ssu_sf"/>
</dbReference>
<dbReference type="EMBL" id="MPJW01000070">
    <property type="protein sequence ID" value="OLU41957.1"/>
    <property type="molecule type" value="Genomic_DNA"/>
</dbReference>
<dbReference type="GO" id="GO:0005829">
    <property type="term" value="C:cytosol"/>
    <property type="evidence" value="ECO:0007669"/>
    <property type="project" value="TreeGrafter"/>
</dbReference>
<dbReference type="InterPro" id="IPR003761">
    <property type="entry name" value="Exonuc_VII_S"/>
</dbReference>
<comment type="caution">
    <text evidence="7">The sequence shown here is derived from an EMBL/GenBank/DDBJ whole genome shotgun (WGS) entry which is preliminary data.</text>
</comment>
<dbReference type="Gene3D" id="1.10.287.1040">
    <property type="entry name" value="Exonuclease VII, small subunit"/>
    <property type="match status" value="1"/>
</dbReference>
<keyword evidence="5 6" id="KW-0269">Exonuclease</keyword>
<comment type="function">
    <text evidence="6">Bidirectionally degrades single-stranded DNA into large acid-insoluble oligonucleotides, which are then degraded further into small acid-soluble oligonucleotides.</text>
</comment>
<evidence type="ECO:0000256" key="6">
    <source>
        <dbReference type="HAMAP-Rule" id="MF_00337"/>
    </source>
</evidence>
<evidence type="ECO:0000313" key="8">
    <source>
        <dbReference type="Proteomes" id="UP000186341"/>
    </source>
</evidence>
<dbReference type="RefSeq" id="WP_075818061.1">
    <property type="nucleotide sequence ID" value="NZ_CAJUTZ010000004.1"/>
</dbReference>
<comment type="subcellular location">
    <subcellularLocation>
        <location evidence="6">Cytoplasm</location>
    </subcellularLocation>
</comment>
<dbReference type="AlphaFoldDB" id="A0A1U7NI72"/>
<dbReference type="Pfam" id="PF02609">
    <property type="entry name" value="Exonuc_VII_S"/>
    <property type="match status" value="1"/>
</dbReference>
<keyword evidence="8" id="KW-1185">Reference proteome</keyword>
<dbReference type="Proteomes" id="UP000186341">
    <property type="component" value="Unassembled WGS sequence"/>
</dbReference>
<gene>
    <name evidence="6" type="primary">xseB</name>
    <name evidence="7" type="ORF">BO222_02400</name>
</gene>
<organism evidence="7 8">
    <name type="scientific">Ileibacterium valens</name>
    <dbReference type="NCBI Taxonomy" id="1862668"/>
    <lineage>
        <taxon>Bacteria</taxon>
        <taxon>Bacillati</taxon>
        <taxon>Bacillota</taxon>
        <taxon>Erysipelotrichia</taxon>
        <taxon>Erysipelotrichales</taxon>
        <taxon>Erysipelotrichaceae</taxon>
        <taxon>Ileibacterium</taxon>
    </lineage>
</organism>
<dbReference type="PANTHER" id="PTHR34137">
    <property type="entry name" value="EXODEOXYRIBONUCLEASE 7 SMALL SUBUNIT"/>
    <property type="match status" value="1"/>
</dbReference>
<dbReference type="PANTHER" id="PTHR34137:SF1">
    <property type="entry name" value="EXODEOXYRIBONUCLEASE 7 SMALL SUBUNIT"/>
    <property type="match status" value="1"/>
</dbReference>
<sequence length="72" mass="8271">MSNSQNQTMTFQQALNRLEVIVEELNNSNIELEQAMNLFKEGLQLSSQCEDQLKHFEAEMTELVTANQPARN</sequence>
<evidence type="ECO:0000256" key="1">
    <source>
        <dbReference type="ARBA" id="ARBA00009998"/>
    </source>
</evidence>
<comment type="similarity">
    <text evidence="1 6">Belongs to the XseB family.</text>
</comment>
<dbReference type="SUPFAM" id="SSF116842">
    <property type="entry name" value="XseB-like"/>
    <property type="match status" value="1"/>
</dbReference>
<dbReference type="GO" id="GO:0009318">
    <property type="term" value="C:exodeoxyribonuclease VII complex"/>
    <property type="evidence" value="ECO:0007669"/>
    <property type="project" value="UniProtKB-UniRule"/>
</dbReference>
<keyword evidence="3 6" id="KW-0540">Nuclease</keyword>
<evidence type="ECO:0000256" key="3">
    <source>
        <dbReference type="ARBA" id="ARBA00022722"/>
    </source>
</evidence>
<protein>
    <recommendedName>
        <fullName evidence="6">Exodeoxyribonuclease 7 small subunit</fullName>
        <ecNumber evidence="6">3.1.11.6</ecNumber>
    </recommendedName>
    <alternativeName>
        <fullName evidence="6">Exodeoxyribonuclease VII small subunit</fullName>
        <shortName evidence="6">Exonuclease VII small subunit</shortName>
    </alternativeName>
</protein>
<dbReference type="EC" id="3.1.11.6" evidence="6"/>
<evidence type="ECO:0000256" key="4">
    <source>
        <dbReference type="ARBA" id="ARBA00022801"/>
    </source>
</evidence>
<evidence type="ECO:0000256" key="5">
    <source>
        <dbReference type="ARBA" id="ARBA00022839"/>
    </source>
</evidence>
<comment type="subunit">
    <text evidence="6">Heterooligomer composed of large and small subunits.</text>
</comment>
<dbReference type="HAMAP" id="MF_00337">
    <property type="entry name" value="Exonuc_7_S"/>
    <property type="match status" value="1"/>
</dbReference>
<name>A0A1U7NI72_9FIRM</name>
<reference evidence="7 8" key="1">
    <citation type="submission" date="2016-11" db="EMBL/GenBank/DDBJ databases">
        <title>Description of two novel members of the family Erysipelotrichaceae: Ileibacterium lipovorans gen. nov., sp. nov. and Dubosiella newyorkensis, gen. nov., sp. nov.</title>
        <authorList>
            <person name="Cox L.M."/>
            <person name="Sohn J."/>
            <person name="Tyrrell K.L."/>
            <person name="Citron D.M."/>
            <person name="Lawson P.A."/>
            <person name="Patel N.B."/>
            <person name="Iizumi T."/>
            <person name="Perez-Perez G.I."/>
            <person name="Goldstein E.J."/>
            <person name="Blaser M.J."/>
        </authorList>
    </citation>
    <scope>NUCLEOTIDE SEQUENCE [LARGE SCALE GENOMIC DNA]</scope>
    <source>
        <strain evidence="7 8">NYU-BL-A3</strain>
    </source>
</reference>
<evidence type="ECO:0000256" key="2">
    <source>
        <dbReference type="ARBA" id="ARBA00022490"/>
    </source>
</evidence>
<dbReference type="GO" id="GO:0006308">
    <property type="term" value="P:DNA catabolic process"/>
    <property type="evidence" value="ECO:0007669"/>
    <property type="project" value="UniProtKB-UniRule"/>
</dbReference>
<dbReference type="GeneID" id="82202088"/>
<evidence type="ECO:0000313" key="7">
    <source>
        <dbReference type="EMBL" id="OLU41957.1"/>
    </source>
</evidence>
<accession>A0A1U7NI72</accession>
<dbReference type="PIRSF" id="PIRSF006488">
    <property type="entry name" value="Exonuc_VII_S"/>
    <property type="match status" value="1"/>
</dbReference>
<keyword evidence="2 6" id="KW-0963">Cytoplasm</keyword>
<dbReference type="GO" id="GO:0008855">
    <property type="term" value="F:exodeoxyribonuclease VII activity"/>
    <property type="evidence" value="ECO:0007669"/>
    <property type="project" value="UniProtKB-UniRule"/>
</dbReference>
<dbReference type="NCBIfam" id="TIGR01280">
    <property type="entry name" value="xseB"/>
    <property type="match status" value="1"/>
</dbReference>